<feature type="region of interest" description="Disordered" evidence="1">
    <location>
        <begin position="23"/>
        <end position="91"/>
    </location>
</feature>
<organism evidence="2 3">
    <name type="scientific">Teladorsagia circumcincta</name>
    <name type="common">Brown stomach worm</name>
    <name type="synonym">Ostertagia circumcincta</name>
    <dbReference type="NCBI Taxonomy" id="45464"/>
    <lineage>
        <taxon>Eukaryota</taxon>
        <taxon>Metazoa</taxon>
        <taxon>Ecdysozoa</taxon>
        <taxon>Nematoda</taxon>
        <taxon>Chromadorea</taxon>
        <taxon>Rhabditida</taxon>
        <taxon>Rhabditina</taxon>
        <taxon>Rhabditomorpha</taxon>
        <taxon>Strongyloidea</taxon>
        <taxon>Trichostrongylidae</taxon>
        <taxon>Teladorsagia</taxon>
    </lineage>
</organism>
<feature type="compositionally biased region" description="Basic and acidic residues" evidence="1">
    <location>
        <begin position="75"/>
        <end position="91"/>
    </location>
</feature>
<evidence type="ECO:0000313" key="3">
    <source>
        <dbReference type="Proteomes" id="UP000230423"/>
    </source>
</evidence>
<proteinExistence type="predicted"/>
<keyword evidence="3" id="KW-1185">Reference proteome</keyword>
<dbReference type="Proteomes" id="UP000230423">
    <property type="component" value="Unassembled WGS sequence"/>
</dbReference>
<feature type="compositionally biased region" description="Basic and acidic residues" evidence="1">
    <location>
        <begin position="38"/>
        <end position="62"/>
    </location>
</feature>
<dbReference type="EMBL" id="KZ345413">
    <property type="protein sequence ID" value="PIO73651.1"/>
    <property type="molecule type" value="Genomic_DNA"/>
</dbReference>
<evidence type="ECO:0000313" key="2">
    <source>
        <dbReference type="EMBL" id="PIO73651.1"/>
    </source>
</evidence>
<reference evidence="2 3" key="1">
    <citation type="submission" date="2015-09" db="EMBL/GenBank/DDBJ databases">
        <title>Draft genome of the parasitic nematode Teladorsagia circumcincta isolate WARC Sus (inbred).</title>
        <authorList>
            <person name="Mitreva M."/>
        </authorList>
    </citation>
    <scope>NUCLEOTIDE SEQUENCE [LARGE SCALE GENOMIC DNA]</scope>
    <source>
        <strain evidence="2 3">S</strain>
    </source>
</reference>
<gene>
    <name evidence="2" type="ORF">TELCIR_04377</name>
</gene>
<name>A0A2G9UTT8_TELCI</name>
<evidence type="ECO:0000256" key="1">
    <source>
        <dbReference type="SAM" id="MobiDB-lite"/>
    </source>
</evidence>
<dbReference type="AlphaFoldDB" id="A0A2G9UTT8"/>
<sequence>MFVAEPHSDAVPVHSIRNTIHHNLKMADNDQGKFNSNKKNEDRQEEGRKHQMGDAADSKLNDSENAVDNCADKAGALKDDSKRMPDSHGMP</sequence>
<protein>
    <submittedName>
        <fullName evidence="2">Uncharacterized protein</fullName>
    </submittedName>
</protein>
<accession>A0A2G9UTT8</accession>